<evidence type="ECO:0000313" key="3">
    <source>
        <dbReference type="Proteomes" id="UP000231092"/>
    </source>
</evidence>
<comment type="caution">
    <text evidence="2">The sequence shown here is derived from an EMBL/GenBank/DDBJ whole genome shotgun (WGS) entry which is preliminary data.</text>
</comment>
<keyword evidence="1" id="KW-0812">Transmembrane</keyword>
<feature type="transmembrane region" description="Helical" evidence="1">
    <location>
        <begin position="6"/>
        <end position="24"/>
    </location>
</feature>
<evidence type="ECO:0008006" key="4">
    <source>
        <dbReference type="Google" id="ProtNLM"/>
    </source>
</evidence>
<proteinExistence type="predicted"/>
<reference evidence="2 3" key="1">
    <citation type="submission" date="2017-11" db="EMBL/GenBank/DDBJ databases">
        <title>Understudied soil microbes with underappreciated capabilities: Untangling the Clostridium saccharolyticum group.</title>
        <authorList>
            <person name="Leschine S."/>
        </authorList>
    </citation>
    <scope>NUCLEOTIDE SEQUENCE [LARGE SCALE GENOMIC DNA]</scope>
    <source>
        <strain evidence="2 3">18A</strain>
    </source>
</reference>
<keyword evidence="1" id="KW-0472">Membrane</keyword>
<organism evidence="2 3">
    <name type="scientific">[Clostridium] celerecrescens 18A</name>
    <dbReference type="NCBI Taxonomy" id="1286362"/>
    <lineage>
        <taxon>Bacteria</taxon>
        <taxon>Bacillati</taxon>
        <taxon>Bacillota</taxon>
        <taxon>Clostridia</taxon>
        <taxon>Lachnospirales</taxon>
        <taxon>Lachnospiraceae</taxon>
        <taxon>Lacrimispora</taxon>
    </lineage>
</organism>
<feature type="transmembrane region" description="Helical" evidence="1">
    <location>
        <begin position="36"/>
        <end position="63"/>
    </location>
</feature>
<dbReference type="AlphaFoldDB" id="A0A2M8Z4W0"/>
<feature type="transmembrane region" description="Helical" evidence="1">
    <location>
        <begin position="75"/>
        <end position="99"/>
    </location>
</feature>
<keyword evidence="1" id="KW-1133">Transmembrane helix</keyword>
<name>A0A2M8Z4W0_9FIRM</name>
<dbReference type="RefSeq" id="WP_100304970.1">
    <property type="nucleotide sequence ID" value="NZ_PGET01000001.1"/>
</dbReference>
<dbReference type="EMBL" id="PGET01000001">
    <property type="protein sequence ID" value="PJJ28477.1"/>
    <property type="molecule type" value="Genomic_DNA"/>
</dbReference>
<protein>
    <recommendedName>
        <fullName evidence="4">PH (Pleckstrin Homology) domain-containing protein</fullName>
    </recommendedName>
</protein>
<accession>A0A2M8Z4W0</accession>
<evidence type="ECO:0000313" key="2">
    <source>
        <dbReference type="EMBL" id="PJJ28477.1"/>
    </source>
</evidence>
<dbReference type="Proteomes" id="UP000231092">
    <property type="component" value="Unassembled WGS sequence"/>
</dbReference>
<evidence type="ECO:0000256" key="1">
    <source>
        <dbReference type="SAM" id="Phobius"/>
    </source>
</evidence>
<sequence length="169" mass="19078">MNAVLYLIAFVAFAIVSATFVVVGKRRYRKITKDVLVLRETLFTAVLGAALWGEAMVLLYWSFADGSRLFTSRNAVVNTVIFLLVSLLLGSFLMLYSLVKCYVLTLTGISAFDIFGRKRQILYQDITKITALTGKRWSVETSSVKIILGGERRQMNETVKYLKKNCLKD</sequence>
<gene>
    <name evidence="2" type="ORF">H171_1983</name>
</gene>